<accession>A0A238TCJ1</accession>
<keyword evidence="4" id="KW-0560">Oxidoreductase</keyword>
<proteinExistence type="predicted"/>
<dbReference type="OrthoDB" id="7849608at2"/>
<gene>
    <name evidence="4" type="primary">pds</name>
    <name evidence="3" type="ORF">KEBURONENSIS_01703</name>
    <name evidence="4" type="ORF">KEBURONENSIS_01739</name>
</gene>
<evidence type="ECO:0000313" key="3">
    <source>
        <dbReference type="EMBL" id="SMQ12886.1"/>
    </source>
</evidence>
<dbReference type="AlphaFoldDB" id="A0A238TCJ1"/>
<dbReference type="STRING" id="1522312.GCA_900177895_01310"/>
<keyword evidence="5" id="KW-1185">Reference proteome</keyword>
<reference evidence="3" key="1">
    <citation type="submission" date="2017-05" db="EMBL/GenBank/DDBJ databases">
        <authorList>
            <person name="Song R."/>
            <person name="Chenine A.L."/>
            <person name="Ruprecht R.M."/>
        </authorList>
    </citation>
    <scope>NUCLEOTIDE SEQUENCE</scope>
    <source>
        <strain evidence="3">Kingella_eburonensis</strain>
    </source>
</reference>
<dbReference type="RefSeq" id="WP_095062969.1">
    <property type="nucleotide sequence ID" value="NZ_FXUV02000041.1"/>
</dbReference>
<organism evidence="4 5">
    <name type="scientific">Kingella negevensis</name>
    <dbReference type="NCBI Taxonomy" id="1522312"/>
    <lineage>
        <taxon>Bacteria</taxon>
        <taxon>Pseudomonadati</taxon>
        <taxon>Pseudomonadota</taxon>
        <taxon>Betaproteobacteria</taxon>
        <taxon>Neisseriales</taxon>
        <taxon>Neisseriaceae</taxon>
        <taxon>Kingella</taxon>
    </lineage>
</organism>
<evidence type="ECO:0000313" key="4">
    <source>
        <dbReference type="EMBL" id="SNB77643.1"/>
    </source>
</evidence>
<evidence type="ECO:0000256" key="1">
    <source>
        <dbReference type="SAM" id="SignalP"/>
    </source>
</evidence>
<feature type="chain" id="PRO_5015075286" evidence="1">
    <location>
        <begin position="21"/>
        <end position="428"/>
    </location>
</feature>
<reference evidence="4 5" key="2">
    <citation type="submission" date="2017-06" db="EMBL/GenBank/DDBJ databases">
        <authorList>
            <person name="Kim H.J."/>
            <person name="Triplett B.A."/>
        </authorList>
    </citation>
    <scope>NUCLEOTIDE SEQUENCE [LARGE SCALE GENOMIC DNA]</scope>
    <source>
        <strain evidence="4">Kingella_eburonensis</strain>
    </source>
</reference>
<evidence type="ECO:0000313" key="5">
    <source>
        <dbReference type="Proteomes" id="UP000215450"/>
    </source>
</evidence>
<sequence length="428" mass="46873">MKKVAIIGAGWAGLSAAATLAPHTQVTLFEASRIAGGRARSVTAEPFSFADNGQHLLIGAYQAIFRLLQTAGVNLETAFVRQPLQWHLADGVQFQAAKNLPAPLNLLFAVLGAKNAMLPEKISLLQQMQALQSHHKKNLPDQSVQSWLDANRVPQKWRDEFWLPMVWGALNTPLERASIQRLCNVMTDGVWASRAASDYLIPREDLGSVFAEPVLRYAQQHGAKWQPETRVREIGFSGCDCVINGEIFDAVIIAVAPYHLLPLLPENLGVSVREAVAQLEYHAITTVYLKYEHAFRLPALMTGFTQGTAQWLIDRSRLNGANEIAAVVSVSDDVSGSLKTDWAARVHEDVLRVCPDVGAPIAQQVITEKRATIASTVNRTLPEMGDLNAWGIWLAGDWLHARYPATLEAAVLSGQDAARGLLARFQAA</sequence>
<dbReference type="EMBL" id="FXUV02000041">
    <property type="protein sequence ID" value="SNB77643.1"/>
    <property type="molecule type" value="Genomic_DNA"/>
</dbReference>
<dbReference type="InterPro" id="IPR050464">
    <property type="entry name" value="Zeta_carotene_desat/Oxidored"/>
</dbReference>
<dbReference type="Pfam" id="PF01593">
    <property type="entry name" value="Amino_oxidase"/>
    <property type="match status" value="1"/>
</dbReference>
<dbReference type="EMBL" id="FXUV01000035">
    <property type="protein sequence ID" value="SMQ12886.1"/>
    <property type="molecule type" value="Genomic_DNA"/>
</dbReference>
<feature type="domain" description="Amine oxidase" evidence="2">
    <location>
        <begin position="12"/>
        <end position="421"/>
    </location>
</feature>
<dbReference type="SUPFAM" id="SSF51905">
    <property type="entry name" value="FAD/NAD(P)-binding domain"/>
    <property type="match status" value="1"/>
</dbReference>
<dbReference type="InterPro" id="IPR017830">
    <property type="entry name" value="SQase_HpnE"/>
</dbReference>
<protein>
    <submittedName>
        <fullName evidence="4">15-cis-phytoene desaturase</fullName>
        <ecNumber evidence="4">1.3.5.5</ecNumber>
    </submittedName>
</protein>
<dbReference type="InterPro" id="IPR002937">
    <property type="entry name" value="Amino_oxidase"/>
</dbReference>
<feature type="signal peptide" evidence="1">
    <location>
        <begin position="1"/>
        <end position="20"/>
    </location>
</feature>
<dbReference type="NCBIfam" id="TIGR03467">
    <property type="entry name" value="HpnE"/>
    <property type="match status" value="1"/>
</dbReference>
<keyword evidence="1" id="KW-0732">Signal</keyword>
<dbReference type="EC" id="1.3.5.5" evidence="4"/>
<name>A0A238TCJ1_9NEIS</name>
<dbReference type="InterPro" id="IPR036188">
    <property type="entry name" value="FAD/NAD-bd_sf"/>
</dbReference>
<dbReference type="Proteomes" id="UP000215450">
    <property type="component" value="Unassembled WGS sequence"/>
</dbReference>
<dbReference type="Gene3D" id="3.50.50.60">
    <property type="entry name" value="FAD/NAD(P)-binding domain"/>
    <property type="match status" value="1"/>
</dbReference>
<dbReference type="PANTHER" id="PTHR42923">
    <property type="entry name" value="PROTOPORPHYRINOGEN OXIDASE"/>
    <property type="match status" value="1"/>
</dbReference>
<dbReference type="GO" id="GO:0016491">
    <property type="term" value="F:oxidoreductase activity"/>
    <property type="evidence" value="ECO:0007669"/>
    <property type="project" value="UniProtKB-KW"/>
</dbReference>
<dbReference type="PANTHER" id="PTHR42923:SF47">
    <property type="entry name" value="BLR3003 PROTEIN"/>
    <property type="match status" value="1"/>
</dbReference>
<evidence type="ECO:0000259" key="2">
    <source>
        <dbReference type="Pfam" id="PF01593"/>
    </source>
</evidence>